<evidence type="ECO:0000313" key="13">
    <source>
        <dbReference type="Proteomes" id="UP000217696"/>
    </source>
</evidence>
<keyword evidence="5" id="KW-0813">Transport</keyword>
<evidence type="ECO:0000259" key="11">
    <source>
        <dbReference type="Pfam" id="PF02687"/>
    </source>
</evidence>
<gene>
    <name evidence="12" type="ORF">CB4_02534</name>
</gene>
<dbReference type="RefSeq" id="WP_096466123.1">
    <property type="nucleotide sequence ID" value="NZ_AP017312.1"/>
</dbReference>
<dbReference type="PANTHER" id="PTHR43738:SF1">
    <property type="entry name" value="HEMIN TRANSPORT SYSTEM PERMEASE PROTEIN HRTB-RELATED"/>
    <property type="match status" value="1"/>
</dbReference>
<accession>A0A0U4WIB1</accession>
<keyword evidence="7" id="KW-0812">Transmembrane</keyword>
<evidence type="ECO:0000256" key="5">
    <source>
        <dbReference type="ARBA" id="ARBA00022448"/>
    </source>
</evidence>
<evidence type="ECO:0000256" key="3">
    <source>
        <dbReference type="ARBA" id="ARBA00011131"/>
    </source>
</evidence>
<evidence type="ECO:0000256" key="10">
    <source>
        <dbReference type="ARBA" id="ARBA00024973"/>
    </source>
</evidence>
<dbReference type="GO" id="GO:0005886">
    <property type="term" value="C:plasma membrane"/>
    <property type="evidence" value="ECO:0007669"/>
    <property type="project" value="UniProtKB-SubCell"/>
</dbReference>
<organism evidence="12 13">
    <name type="scientific">Aneurinibacillus soli</name>
    <dbReference type="NCBI Taxonomy" id="1500254"/>
    <lineage>
        <taxon>Bacteria</taxon>
        <taxon>Bacillati</taxon>
        <taxon>Bacillota</taxon>
        <taxon>Bacilli</taxon>
        <taxon>Bacillales</taxon>
        <taxon>Paenibacillaceae</taxon>
        <taxon>Aneurinibacillus group</taxon>
        <taxon>Aneurinibacillus</taxon>
    </lineage>
</organism>
<feature type="domain" description="ABC3 transporter permease C-terminal" evidence="11">
    <location>
        <begin position="246"/>
        <end position="356"/>
    </location>
</feature>
<evidence type="ECO:0000256" key="4">
    <source>
        <dbReference type="ARBA" id="ARBA00016962"/>
    </source>
</evidence>
<keyword evidence="9" id="KW-0472">Membrane</keyword>
<dbReference type="OrthoDB" id="384327at2"/>
<protein>
    <recommendedName>
        <fullName evidence="4">Putative hemin transport system permease protein HrtB</fullName>
    </recommendedName>
</protein>
<evidence type="ECO:0000256" key="8">
    <source>
        <dbReference type="ARBA" id="ARBA00022989"/>
    </source>
</evidence>
<comment type="subcellular location">
    <subcellularLocation>
        <location evidence="1">Cell membrane</location>
        <topology evidence="1">Multi-pass membrane protein</topology>
    </subcellularLocation>
</comment>
<evidence type="ECO:0000256" key="6">
    <source>
        <dbReference type="ARBA" id="ARBA00022475"/>
    </source>
</evidence>
<dbReference type="AlphaFoldDB" id="A0A0U4WIB1"/>
<comment type="subunit">
    <text evidence="3">The complex is composed of two ATP-binding proteins (HrtA), two transmembrane proteins (HrtB) and a solute-binding protein.</text>
</comment>
<sequence>MFLALREIKHAKMRYLLIGFIMVLIAWLVLFVSGLASGLSSANASSIQNMKADYLVLQTDSENRLNRSVLSAEKVKDIQQYAKQAATPLGVQMTTITPDQTAKKTDATFFAIDMNDRLAPTVVEGKRITNSTTDEVIADRSLKDDGFALGDHIKDQLSGKVFTIVGFTEGQSFSHTPVIHMNKQEWALIHESNAQFKQAFNAVALHVDENSAQQLATKVSGVEVISKDQALQGIPGYKEEQGSLLMMIVFLFVIAAFVLAVFFYVITIQKINQFGVLKAIGAKSSYLARNIISQVLTLSIVSLAISIALTYGMSLILPSSMPFALSPQLVVGCSVLFLTVAVLGSLVSLYRVIKIDAIEAIGRAA</sequence>
<comment type="similarity">
    <text evidence="2">Belongs to the ABC-4 integral membrane protein family. HrtB subfamily.</text>
</comment>
<evidence type="ECO:0000256" key="7">
    <source>
        <dbReference type="ARBA" id="ARBA00022692"/>
    </source>
</evidence>
<keyword evidence="8" id="KW-1133">Transmembrane helix</keyword>
<name>A0A0U4WIB1_9BACL</name>
<dbReference type="InterPro" id="IPR051125">
    <property type="entry name" value="ABC-4/HrtB_transporter"/>
</dbReference>
<dbReference type="Pfam" id="PF02687">
    <property type="entry name" value="FtsX"/>
    <property type="match status" value="1"/>
</dbReference>
<evidence type="ECO:0000256" key="1">
    <source>
        <dbReference type="ARBA" id="ARBA00004651"/>
    </source>
</evidence>
<evidence type="ECO:0000313" key="12">
    <source>
        <dbReference type="EMBL" id="BAU28360.1"/>
    </source>
</evidence>
<comment type="function">
    <text evidence="10">Part of the ABC transporter complex hrt involved in hemin import. Responsible for the translocation of the substrate across the membrane.</text>
</comment>
<evidence type="ECO:0000256" key="2">
    <source>
        <dbReference type="ARBA" id="ARBA00008697"/>
    </source>
</evidence>
<dbReference type="EMBL" id="AP017312">
    <property type="protein sequence ID" value="BAU28360.1"/>
    <property type="molecule type" value="Genomic_DNA"/>
</dbReference>
<dbReference type="Proteomes" id="UP000217696">
    <property type="component" value="Chromosome"/>
</dbReference>
<dbReference type="InterPro" id="IPR003838">
    <property type="entry name" value="ABC3_permease_C"/>
</dbReference>
<dbReference type="KEGG" id="asoc:CB4_02534"/>
<keyword evidence="13" id="KW-1185">Reference proteome</keyword>
<reference evidence="12 13" key="1">
    <citation type="submission" date="2015-12" db="EMBL/GenBank/DDBJ databases">
        <title>Genome sequence of Aneurinibacillus soli.</title>
        <authorList>
            <person name="Lee J.S."/>
            <person name="Lee K.C."/>
            <person name="Kim K.K."/>
            <person name="Lee B.W."/>
        </authorList>
    </citation>
    <scope>NUCLEOTIDE SEQUENCE [LARGE SCALE GENOMIC DNA]</scope>
    <source>
        <strain evidence="12 13">CB4</strain>
    </source>
</reference>
<proteinExistence type="inferred from homology"/>
<evidence type="ECO:0000256" key="9">
    <source>
        <dbReference type="ARBA" id="ARBA00023136"/>
    </source>
</evidence>
<dbReference type="PANTHER" id="PTHR43738">
    <property type="entry name" value="ABC TRANSPORTER, MEMBRANE PROTEIN"/>
    <property type="match status" value="1"/>
</dbReference>
<keyword evidence="6" id="KW-1003">Cell membrane</keyword>